<organism evidence="1 2">
    <name type="scientific">Gossypium arboreum</name>
    <name type="common">Tree cotton</name>
    <name type="synonym">Gossypium nanking</name>
    <dbReference type="NCBI Taxonomy" id="29729"/>
    <lineage>
        <taxon>Eukaryota</taxon>
        <taxon>Viridiplantae</taxon>
        <taxon>Streptophyta</taxon>
        <taxon>Embryophyta</taxon>
        <taxon>Tracheophyta</taxon>
        <taxon>Spermatophyta</taxon>
        <taxon>Magnoliopsida</taxon>
        <taxon>eudicotyledons</taxon>
        <taxon>Gunneridae</taxon>
        <taxon>Pentapetalae</taxon>
        <taxon>rosids</taxon>
        <taxon>malvids</taxon>
        <taxon>Malvales</taxon>
        <taxon>Malvaceae</taxon>
        <taxon>Malvoideae</taxon>
        <taxon>Gossypium</taxon>
    </lineage>
</organism>
<name>A0A0B0NDK5_GOSAR</name>
<proteinExistence type="predicted"/>
<sequence length="15" mass="1754">MVMLHSRVSPELKLN</sequence>
<evidence type="ECO:0000313" key="1">
    <source>
        <dbReference type="EMBL" id="KHG10915.1"/>
    </source>
</evidence>
<dbReference type="Proteomes" id="UP000032142">
    <property type="component" value="Unassembled WGS sequence"/>
</dbReference>
<evidence type="ECO:0000313" key="2">
    <source>
        <dbReference type="Proteomes" id="UP000032142"/>
    </source>
</evidence>
<reference evidence="2" key="1">
    <citation type="submission" date="2014-09" db="EMBL/GenBank/DDBJ databases">
        <authorList>
            <person name="Mudge J."/>
            <person name="Ramaraj T."/>
            <person name="Lindquist I.E."/>
            <person name="Bharti A.K."/>
            <person name="Sundararajan A."/>
            <person name="Cameron C.T."/>
            <person name="Woodward J.E."/>
            <person name="May G.D."/>
            <person name="Brubaker C."/>
            <person name="Broadhvest J."/>
            <person name="Wilkins T.A."/>
        </authorList>
    </citation>
    <scope>NUCLEOTIDE SEQUENCE</scope>
    <source>
        <strain evidence="2">cv. AKA8401</strain>
    </source>
</reference>
<gene>
    <name evidence="1" type="ORF">F383_14578</name>
</gene>
<accession>A0A0B0NDK5</accession>
<keyword evidence="2" id="KW-1185">Reference proteome</keyword>
<dbReference type="EMBL" id="KN394848">
    <property type="protein sequence ID" value="KHG10915.1"/>
    <property type="molecule type" value="Genomic_DNA"/>
</dbReference>
<protein>
    <submittedName>
        <fullName evidence="1">Uncharacterized protein</fullName>
    </submittedName>
</protein>